<sequence>MTVVFKILRGIIDDPELHNDICNVFVPDNYCRGRRHRLLAVPTSRTIAHSKSPIPRTLAAINALLNSNTDLDVFVDDWKTIL</sequence>
<keyword evidence="2" id="KW-1185">Reference proteome</keyword>
<evidence type="ECO:0000313" key="1">
    <source>
        <dbReference type="EMBL" id="KAF9422815.1"/>
    </source>
</evidence>
<dbReference type="Proteomes" id="UP000648187">
    <property type="component" value="Unassembled WGS sequence"/>
</dbReference>
<comment type="caution">
    <text evidence="1">The sequence shown here is derived from an EMBL/GenBank/DDBJ whole genome shotgun (WGS) entry which is preliminary data.</text>
</comment>
<evidence type="ECO:0000313" key="2">
    <source>
        <dbReference type="Proteomes" id="UP000648187"/>
    </source>
</evidence>
<reference evidence="1" key="1">
    <citation type="submission" date="2020-08" db="EMBL/GenBank/DDBJ databases">
        <title>Spodoptera exigua strain:BAW_Kor-Di-RS1 Genome sequencing and assembly.</title>
        <authorList>
            <person name="Kim J."/>
            <person name="Nam H.Y."/>
            <person name="Kwon M."/>
            <person name="Choi J.H."/>
            <person name="Cho S.R."/>
            <person name="Kim G.-H."/>
        </authorList>
    </citation>
    <scope>NUCLEOTIDE SEQUENCE</scope>
    <source>
        <strain evidence="1">BAW_Kor-Di-RS1</strain>
        <tissue evidence="1">Whole-body</tissue>
    </source>
</reference>
<dbReference type="AlphaFoldDB" id="A0A835GSG3"/>
<name>A0A835GSG3_SPOEX</name>
<organism evidence="1 2">
    <name type="scientific">Spodoptera exigua</name>
    <name type="common">Beet armyworm</name>
    <name type="synonym">Noctua fulgens</name>
    <dbReference type="NCBI Taxonomy" id="7107"/>
    <lineage>
        <taxon>Eukaryota</taxon>
        <taxon>Metazoa</taxon>
        <taxon>Ecdysozoa</taxon>
        <taxon>Arthropoda</taxon>
        <taxon>Hexapoda</taxon>
        <taxon>Insecta</taxon>
        <taxon>Pterygota</taxon>
        <taxon>Neoptera</taxon>
        <taxon>Endopterygota</taxon>
        <taxon>Lepidoptera</taxon>
        <taxon>Glossata</taxon>
        <taxon>Ditrysia</taxon>
        <taxon>Noctuoidea</taxon>
        <taxon>Noctuidae</taxon>
        <taxon>Amphipyrinae</taxon>
        <taxon>Spodoptera</taxon>
    </lineage>
</organism>
<protein>
    <submittedName>
        <fullName evidence="1">Uncharacterized protein</fullName>
    </submittedName>
</protein>
<gene>
    <name evidence="1" type="ORF">HW555_001599</name>
</gene>
<dbReference type="EMBL" id="JACKWZ010000013">
    <property type="protein sequence ID" value="KAF9422815.1"/>
    <property type="molecule type" value="Genomic_DNA"/>
</dbReference>
<proteinExistence type="predicted"/>
<accession>A0A835GSG3</accession>